<protein>
    <submittedName>
        <fullName evidence="3">Oxidoreductase</fullName>
    </submittedName>
</protein>
<dbReference type="NCBIfam" id="NF005559">
    <property type="entry name" value="PRK07231.1"/>
    <property type="match status" value="1"/>
</dbReference>
<accession>A0A8B2NQ69</accession>
<evidence type="ECO:0000313" key="4">
    <source>
        <dbReference type="Proteomes" id="UP000249590"/>
    </source>
</evidence>
<dbReference type="InterPro" id="IPR036291">
    <property type="entry name" value="NAD(P)-bd_dom_sf"/>
</dbReference>
<dbReference type="PROSITE" id="PS00061">
    <property type="entry name" value="ADH_SHORT"/>
    <property type="match status" value="1"/>
</dbReference>
<dbReference type="Gene3D" id="3.40.50.720">
    <property type="entry name" value="NAD(P)-binding Rossmann-like Domain"/>
    <property type="match status" value="1"/>
</dbReference>
<name>A0A8B2NQ69_9HYPH</name>
<dbReference type="EMBL" id="QHHQ01000002">
    <property type="protein sequence ID" value="RAI02035.1"/>
    <property type="molecule type" value="Genomic_DNA"/>
</dbReference>
<evidence type="ECO:0000256" key="1">
    <source>
        <dbReference type="ARBA" id="ARBA00006484"/>
    </source>
</evidence>
<dbReference type="InterPro" id="IPR002347">
    <property type="entry name" value="SDR_fam"/>
</dbReference>
<dbReference type="PRINTS" id="PR00080">
    <property type="entry name" value="SDRFAMILY"/>
</dbReference>
<organism evidence="3 4">
    <name type="scientific">Acuticoccus sediminis</name>
    <dbReference type="NCBI Taxonomy" id="2184697"/>
    <lineage>
        <taxon>Bacteria</taxon>
        <taxon>Pseudomonadati</taxon>
        <taxon>Pseudomonadota</taxon>
        <taxon>Alphaproteobacteria</taxon>
        <taxon>Hyphomicrobiales</taxon>
        <taxon>Amorphaceae</taxon>
        <taxon>Acuticoccus</taxon>
    </lineage>
</organism>
<comment type="caution">
    <text evidence="3">The sequence shown here is derived from an EMBL/GenBank/DDBJ whole genome shotgun (WGS) entry which is preliminary data.</text>
</comment>
<dbReference type="AlphaFoldDB" id="A0A8B2NQ69"/>
<gene>
    <name evidence="3" type="ORF">DLJ53_11695</name>
</gene>
<dbReference type="SUPFAM" id="SSF51735">
    <property type="entry name" value="NAD(P)-binding Rossmann-fold domains"/>
    <property type="match status" value="1"/>
</dbReference>
<dbReference type="CDD" id="cd05233">
    <property type="entry name" value="SDR_c"/>
    <property type="match status" value="1"/>
</dbReference>
<dbReference type="Proteomes" id="UP000249590">
    <property type="component" value="Unassembled WGS sequence"/>
</dbReference>
<dbReference type="RefSeq" id="WP_111345319.1">
    <property type="nucleotide sequence ID" value="NZ_QHHQ01000002.1"/>
</dbReference>
<reference evidence="3 4" key="1">
    <citation type="submission" date="2018-05" db="EMBL/GenBank/DDBJ databases">
        <title>Acuticoccus sediminis sp. nov., isolated from deep-sea sediment of Indian Ocean.</title>
        <authorList>
            <person name="Liu X."/>
            <person name="Lai Q."/>
            <person name="Du Y."/>
            <person name="Sun F."/>
            <person name="Zhang X."/>
            <person name="Wang S."/>
            <person name="Shao Z."/>
        </authorList>
    </citation>
    <scope>NUCLEOTIDE SEQUENCE [LARGE SCALE GENOMIC DNA]</scope>
    <source>
        <strain evidence="3 4">PTG4-2</strain>
    </source>
</reference>
<dbReference type="OrthoDB" id="9780084at2"/>
<dbReference type="InterPro" id="IPR020904">
    <property type="entry name" value="Sc_DH/Rdtase_CS"/>
</dbReference>
<sequence>MNFEGEFKGKAVVVTGAAGLYGKRLAATFAREGARLCLTDTDPAALDATLAEIAPPEGSFAHAADLTDDASMAALVTAVGTRFGAADVLLNNAGVYPSGFLLDIDVAEWDRIMGINLRAPFVLSTGLAKQMIAQGTKGAIINISSGAARKMRRTVVPYCTSKTALERLTKGLALELAEFGIRVNALEPGFSAGSSVSQLADEHVRRVTAAVPLGRASTAEDIGPAALYLASSAAAYITGATLTVDGGNSIGSLDVYQDKKHPL</sequence>
<dbReference type="PRINTS" id="PR00081">
    <property type="entry name" value="GDHRDH"/>
</dbReference>
<evidence type="ECO:0000313" key="3">
    <source>
        <dbReference type="EMBL" id="RAI02035.1"/>
    </source>
</evidence>
<dbReference type="PANTHER" id="PTHR43639">
    <property type="entry name" value="OXIDOREDUCTASE, SHORT-CHAIN DEHYDROGENASE/REDUCTASE FAMILY (AFU_ORTHOLOGUE AFUA_5G02870)"/>
    <property type="match status" value="1"/>
</dbReference>
<evidence type="ECO:0000256" key="2">
    <source>
        <dbReference type="ARBA" id="ARBA00023002"/>
    </source>
</evidence>
<dbReference type="Pfam" id="PF13561">
    <property type="entry name" value="adh_short_C2"/>
    <property type="match status" value="1"/>
</dbReference>
<proteinExistence type="inferred from homology"/>
<comment type="similarity">
    <text evidence="1">Belongs to the short-chain dehydrogenases/reductases (SDR) family.</text>
</comment>
<dbReference type="PANTHER" id="PTHR43639:SF1">
    <property type="entry name" value="SHORT-CHAIN DEHYDROGENASE_REDUCTASE FAMILY PROTEIN"/>
    <property type="match status" value="1"/>
</dbReference>
<dbReference type="FunFam" id="3.40.50.720:FF:000084">
    <property type="entry name" value="Short-chain dehydrogenase reductase"/>
    <property type="match status" value="1"/>
</dbReference>
<keyword evidence="2" id="KW-0560">Oxidoreductase</keyword>
<dbReference type="GO" id="GO:0016491">
    <property type="term" value="F:oxidoreductase activity"/>
    <property type="evidence" value="ECO:0007669"/>
    <property type="project" value="UniProtKB-KW"/>
</dbReference>
<keyword evidence="4" id="KW-1185">Reference proteome</keyword>